<gene>
    <name evidence="2" type="ORF">C1SCF055_LOCUS36843</name>
</gene>
<feature type="non-terminal residue" evidence="2">
    <location>
        <position position="83"/>
    </location>
</feature>
<dbReference type="EMBL" id="CAMXCT020005213">
    <property type="protein sequence ID" value="CAL1165083.1"/>
    <property type="molecule type" value="Genomic_DNA"/>
</dbReference>
<dbReference type="EMBL" id="CAMXCT030005213">
    <property type="protein sequence ID" value="CAL4799020.1"/>
    <property type="molecule type" value="Genomic_DNA"/>
</dbReference>
<reference evidence="3 4" key="2">
    <citation type="submission" date="2024-05" db="EMBL/GenBank/DDBJ databases">
        <authorList>
            <person name="Chen Y."/>
            <person name="Shah S."/>
            <person name="Dougan E. K."/>
            <person name="Thang M."/>
            <person name="Chan C."/>
        </authorList>
    </citation>
    <scope>NUCLEOTIDE SEQUENCE [LARGE SCALE GENOMIC DNA]</scope>
</reference>
<dbReference type="AlphaFoldDB" id="A0A9P1DKB6"/>
<keyword evidence="4" id="KW-1185">Reference proteome</keyword>
<sequence>AVRKLAGYNVKNSTEANAGWLQFWWRAMTDVAKPGDTTEFINASAGSETPRMGVNSGYRPEEPRISVPLGTATGRRVSSGGLR</sequence>
<dbReference type="EMBL" id="CAMXCT010005213">
    <property type="protein sequence ID" value="CAI4011708.1"/>
    <property type="molecule type" value="Genomic_DNA"/>
</dbReference>
<dbReference type="Proteomes" id="UP001152797">
    <property type="component" value="Unassembled WGS sequence"/>
</dbReference>
<evidence type="ECO:0000313" key="3">
    <source>
        <dbReference type="EMBL" id="CAL4799020.1"/>
    </source>
</evidence>
<name>A0A9P1DKB6_9DINO</name>
<proteinExistence type="predicted"/>
<evidence type="ECO:0000313" key="4">
    <source>
        <dbReference type="Proteomes" id="UP001152797"/>
    </source>
</evidence>
<accession>A0A9P1DKB6</accession>
<evidence type="ECO:0000313" key="2">
    <source>
        <dbReference type="EMBL" id="CAI4011708.1"/>
    </source>
</evidence>
<feature type="region of interest" description="Disordered" evidence="1">
    <location>
        <begin position="41"/>
        <end position="83"/>
    </location>
</feature>
<reference evidence="2" key="1">
    <citation type="submission" date="2022-10" db="EMBL/GenBank/DDBJ databases">
        <authorList>
            <person name="Chen Y."/>
            <person name="Dougan E. K."/>
            <person name="Chan C."/>
            <person name="Rhodes N."/>
            <person name="Thang M."/>
        </authorList>
    </citation>
    <scope>NUCLEOTIDE SEQUENCE</scope>
</reference>
<organism evidence="2">
    <name type="scientific">Cladocopium goreaui</name>
    <dbReference type="NCBI Taxonomy" id="2562237"/>
    <lineage>
        <taxon>Eukaryota</taxon>
        <taxon>Sar</taxon>
        <taxon>Alveolata</taxon>
        <taxon>Dinophyceae</taxon>
        <taxon>Suessiales</taxon>
        <taxon>Symbiodiniaceae</taxon>
        <taxon>Cladocopium</taxon>
    </lineage>
</organism>
<protein>
    <submittedName>
        <fullName evidence="2">Uncharacterized protein</fullName>
    </submittedName>
</protein>
<comment type="caution">
    <text evidence="2">The sequence shown here is derived from an EMBL/GenBank/DDBJ whole genome shotgun (WGS) entry which is preliminary data.</text>
</comment>
<evidence type="ECO:0000256" key="1">
    <source>
        <dbReference type="SAM" id="MobiDB-lite"/>
    </source>
</evidence>
<feature type="non-terminal residue" evidence="2">
    <location>
        <position position="1"/>
    </location>
</feature>